<proteinExistence type="predicted"/>
<name>A0A7C9VMA1_9BRAD</name>
<sequence length="34" mass="3807">LVLPGVGVRMIPFMLRFAPRSLVLASVARVQQKR</sequence>
<dbReference type="EMBL" id="JAAMRR010001674">
    <property type="protein sequence ID" value="NGX99749.1"/>
    <property type="molecule type" value="Genomic_DNA"/>
</dbReference>
<dbReference type="AlphaFoldDB" id="A0A7C9VMA1"/>
<dbReference type="Proteomes" id="UP000480266">
    <property type="component" value="Unassembled WGS sequence"/>
</dbReference>
<reference evidence="1" key="1">
    <citation type="submission" date="2020-02" db="EMBL/GenBank/DDBJ databases">
        <title>Draft genome sequence of Candidatus Afipia apatlaquensis IBT-C3, a potential strain for decolorization of textile dyes.</title>
        <authorList>
            <person name="Sanchez-Reyes A."/>
            <person name="Breton-Deval L."/>
            <person name="Mangelson H."/>
            <person name="Sanchez-Flores A."/>
        </authorList>
    </citation>
    <scope>NUCLEOTIDE SEQUENCE [LARGE SCALE GENOMIC DNA]</scope>
    <source>
        <strain evidence="1">IBT-C3</strain>
    </source>
</reference>
<evidence type="ECO:0000313" key="1">
    <source>
        <dbReference type="EMBL" id="NGX99749.1"/>
    </source>
</evidence>
<comment type="caution">
    <text evidence="1">The sequence shown here is derived from an EMBL/GenBank/DDBJ whole genome shotgun (WGS) entry which is preliminary data.</text>
</comment>
<gene>
    <name evidence="1" type="ORF">G4V63_32595</name>
</gene>
<feature type="non-terminal residue" evidence="1">
    <location>
        <position position="1"/>
    </location>
</feature>
<accession>A0A7C9VMA1</accession>
<keyword evidence="2" id="KW-1185">Reference proteome</keyword>
<protein>
    <submittedName>
        <fullName evidence="1">Short-chain dehydrogenase</fullName>
    </submittedName>
</protein>
<evidence type="ECO:0000313" key="2">
    <source>
        <dbReference type="Proteomes" id="UP000480266"/>
    </source>
</evidence>
<organism evidence="1 2">
    <name type="scientific">Candidatus Afipia apatlaquensis</name>
    <dbReference type="NCBI Taxonomy" id="2712852"/>
    <lineage>
        <taxon>Bacteria</taxon>
        <taxon>Pseudomonadati</taxon>
        <taxon>Pseudomonadota</taxon>
        <taxon>Alphaproteobacteria</taxon>
        <taxon>Hyphomicrobiales</taxon>
        <taxon>Nitrobacteraceae</taxon>
        <taxon>Afipia</taxon>
    </lineage>
</organism>